<name>A0ABY4YMZ9_9MICO</name>
<dbReference type="SUPFAM" id="SSF53098">
    <property type="entry name" value="Ribonuclease H-like"/>
    <property type="match status" value="1"/>
</dbReference>
<dbReference type="Pfam" id="PF00665">
    <property type="entry name" value="rve"/>
    <property type="match status" value="1"/>
</dbReference>
<dbReference type="InterPro" id="IPR012337">
    <property type="entry name" value="RNaseH-like_sf"/>
</dbReference>
<reference evidence="3" key="1">
    <citation type="submission" date="2022-06" db="EMBL/GenBank/DDBJ databases">
        <title>Ornithinimicrobium HY1793.</title>
        <authorList>
            <person name="Huang Y."/>
        </authorList>
    </citation>
    <scope>NUCLEOTIDE SEQUENCE</scope>
    <source>
        <strain evidence="3">HY1793</strain>
    </source>
</reference>
<sequence length="464" mass="51751">MSSSGPRAGGPSRRTFTPAQKLDHVAAYEAACQEKQGGAYLRREGLYSSLITEWRRLRDAGVLEGKEPGQKVGRPSKDQAEIVRLRQQLEVTERRLAQTETALDLMGKAHELLEQNLQELDHRDHAQEALMSTYDELVKAKITTREAAALTGISRATAARRRHNPTPLVREALVPVNALTCAERAHVLAVLNCEEFVDCAPLQVYATLLDRGTYLCSVSTMYRVLAENAQVKERRRQARHPARVRPELVATGPGQVYTWDITKLAGPIKGRYYDAYVMIDIYSRYIVGVHVHHYESAPLAEEMMKEVFGVHGIPQVVHADRGTSMTSKTVAALLADLQVTRSHSRPKVSNDNPYSEAWFKTLKYAPAFPERFGSLADARAFMDDFVTWYNHEHHHTGIGLHTPAEVHYGLAAAKAEDRAKVLAQARALNPERFTTTTPPKTLALPEAAWINKPEEPEPTETPAA</sequence>
<dbReference type="InterPro" id="IPR001584">
    <property type="entry name" value="Integrase_cat-core"/>
</dbReference>
<proteinExistence type="predicted"/>
<organism evidence="3 4">
    <name type="scientific">Ornithinimicrobium faecis</name>
    <dbReference type="NCBI Taxonomy" id="2934158"/>
    <lineage>
        <taxon>Bacteria</taxon>
        <taxon>Bacillati</taxon>
        <taxon>Actinomycetota</taxon>
        <taxon>Actinomycetes</taxon>
        <taxon>Micrococcales</taxon>
        <taxon>Ornithinimicrobiaceae</taxon>
        <taxon>Ornithinimicrobium</taxon>
    </lineage>
</organism>
<dbReference type="InterPro" id="IPR050900">
    <property type="entry name" value="Transposase_IS3/IS150/IS904"/>
</dbReference>
<protein>
    <submittedName>
        <fullName evidence="3">IS3 family transposase</fullName>
    </submittedName>
</protein>
<evidence type="ECO:0000313" key="4">
    <source>
        <dbReference type="Proteomes" id="UP001056455"/>
    </source>
</evidence>
<dbReference type="Proteomes" id="UP001056455">
    <property type="component" value="Chromosome"/>
</dbReference>
<evidence type="ECO:0000313" key="3">
    <source>
        <dbReference type="EMBL" id="USQ78191.1"/>
    </source>
</evidence>
<feature type="coiled-coil region" evidence="1">
    <location>
        <begin position="82"/>
        <end position="123"/>
    </location>
</feature>
<feature type="domain" description="Integrase catalytic" evidence="2">
    <location>
        <begin position="249"/>
        <end position="411"/>
    </location>
</feature>
<dbReference type="InterPro" id="IPR048020">
    <property type="entry name" value="Transpos_IS3"/>
</dbReference>
<dbReference type="NCBIfam" id="NF033516">
    <property type="entry name" value="transpos_IS3"/>
    <property type="match status" value="1"/>
</dbReference>
<dbReference type="Gene3D" id="3.30.420.10">
    <property type="entry name" value="Ribonuclease H-like superfamily/Ribonuclease H"/>
    <property type="match status" value="1"/>
</dbReference>
<dbReference type="PROSITE" id="PS50994">
    <property type="entry name" value="INTEGRASE"/>
    <property type="match status" value="1"/>
</dbReference>
<dbReference type="EMBL" id="CP099489">
    <property type="protein sequence ID" value="USQ78191.1"/>
    <property type="molecule type" value="Genomic_DNA"/>
</dbReference>
<gene>
    <name evidence="3" type="ORF">NF556_11020</name>
</gene>
<dbReference type="InterPro" id="IPR036397">
    <property type="entry name" value="RNaseH_sf"/>
</dbReference>
<evidence type="ECO:0000256" key="1">
    <source>
        <dbReference type="SAM" id="Coils"/>
    </source>
</evidence>
<evidence type="ECO:0000259" key="2">
    <source>
        <dbReference type="PROSITE" id="PS50994"/>
    </source>
</evidence>
<keyword evidence="4" id="KW-1185">Reference proteome</keyword>
<accession>A0ABY4YMZ9</accession>
<dbReference type="RefSeq" id="WP_252590990.1">
    <property type="nucleotide sequence ID" value="NZ_CP099489.1"/>
</dbReference>
<dbReference type="PANTHER" id="PTHR46889">
    <property type="entry name" value="TRANSPOSASE INSF FOR INSERTION SEQUENCE IS3B-RELATED"/>
    <property type="match status" value="1"/>
</dbReference>
<keyword evidence="1" id="KW-0175">Coiled coil</keyword>
<dbReference type="PANTHER" id="PTHR46889:SF4">
    <property type="entry name" value="TRANSPOSASE INSO FOR INSERTION SEQUENCE ELEMENT IS911B-RELATED"/>
    <property type="match status" value="1"/>
</dbReference>